<sequence length="377" mass="43376">MRSISLIVLFFLGFGSVIFAQSDSTQSEGKEPSKFDQFNQKAEKLFKIIPVPLYSYSTEAGHIVGLAKYNLIDMDKRDTISQPSRIAEVISFSTEGRINMSVSTDFIWNENKYMVLGFINYRKQNEYVFGIGNDVIAEDLEQYGFSRFRFVNTGYLMVAKDLYVGLGFDISDYTDLEYDTTGILVQDDAVGLTPNTNFGINLATRYDSRDNRYNPFAGEYASLSYTFYPEFIGSQYQYSKFNLDLRKYYNPWYKHVIAMQATTTFCTGEVPFYDLALMGGENTMRGYYQGALRDRVLVDTQVEYRMPIWSIFGLTTWVGTGRVAHSYEDLSLDGFWISYGVGLRLMVDSEHQTNLRFDWGFGQNRIKGFYINFAEAF</sequence>
<accession>G8R411</accession>
<comment type="subcellular location">
    <subcellularLocation>
        <location evidence="1">Membrane</location>
    </subcellularLocation>
</comment>
<dbReference type="GO" id="GO:0019867">
    <property type="term" value="C:outer membrane"/>
    <property type="evidence" value="ECO:0007669"/>
    <property type="project" value="InterPro"/>
</dbReference>
<dbReference type="InterPro" id="IPR000184">
    <property type="entry name" value="Bac_surfAg_D15"/>
</dbReference>
<organism evidence="5 6">
    <name type="scientific">Owenweeksia hongkongensis (strain DSM 17368 / CIP 108786 / JCM 12287 / NRRL B-23963 / UST20020801)</name>
    <dbReference type="NCBI Taxonomy" id="926562"/>
    <lineage>
        <taxon>Bacteria</taxon>
        <taxon>Pseudomonadati</taxon>
        <taxon>Bacteroidota</taxon>
        <taxon>Flavobacteriia</taxon>
        <taxon>Flavobacteriales</taxon>
        <taxon>Owenweeksiaceae</taxon>
        <taxon>Owenweeksia</taxon>
    </lineage>
</organism>
<dbReference type="Gene3D" id="2.40.160.50">
    <property type="entry name" value="membrane protein fhac: a member of the omp85/tpsb transporter family"/>
    <property type="match status" value="1"/>
</dbReference>
<gene>
    <name evidence="5" type="ordered locus">Oweho_1034</name>
</gene>
<dbReference type="EMBL" id="CP003156">
    <property type="protein sequence ID" value="AEV32043.1"/>
    <property type="molecule type" value="Genomic_DNA"/>
</dbReference>
<evidence type="ECO:0000256" key="1">
    <source>
        <dbReference type="ARBA" id="ARBA00004370"/>
    </source>
</evidence>
<dbReference type="KEGG" id="oho:Oweho_1034"/>
<dbReference type="HOGENOM" id="CLU_046092_0_0_10"/>
<evidence type="ECO:0000313" key="5">
    <source>
        <dbReference type="EMBL" id="AEV32043.1"/>
    </source>
</evidence>
<feature type="signal peptide" evidence="3">
    <location>
        <begin position="1"/>
        <end position="20"/>
    </location>
</feature>
<dbReference type="OrthoDB" id="9771071at2"/>
<evidence type="ECO:0000256" key="3">
    <source>
        <dbReference type="SAM" id="SignalP"/>
    </source>
</evidence>
<name>G8R411_OWEHD</name>
<dbReference type="eggNOG" id="COG4775">
    <property type="taxonomic scope" value="Bacteria"/>
</dbReference>
<feature type="chain" id="PRO_5003515410" evidence="3">
    <location>
        <begin position="21"/>
        <end position="377"/>
    </location>
</feature>
<keyword evidence="2" id="KW-0472">Membrane</keyword>
<evidence type="ECO:0000259" key="4">
    <source>
        <dbReference type="Pfam" id="PF01103"/>
    </source>
</evidence>
<evidence type="ECO:0000313" key="6">
    <source>
        <dbReference type="Proteomes" id="UP000005631"/>
    </source>
</evidence>
<dbReference type="RefSeq" id="WP_014201403.1">
    <property type="nucleotide sequence ID" value="NC_016599.1"/>
</dbReference>
<keyword evidence="3" id="KW-0732">Signal</keyword>
<feature type="domain" description="Bacterial surface antigen (D15)" evidence="4">
    <location>
        <begin position="165"/>
        <end position="377"/>
    </location>
</feature>
<evidence type="ECO:0000256" key="2">
    <source>
        <dbReference type="ARBA" id="ARBA00023136"/>
    </source>
</evidence>
<keyword evidence="6" id="KW-1185">Reference proteome</keyword>
<dbReference type="STRING" id="926562.Oweho_1034"/>
<protein>
    <submittedName>
        <fullName evidence="5">Outer membrane protein/protective antigen OMA87</fullName>
    </submittedName>
</protein>
<reference evidence="5 6" key="1">
    <citation type="journal article" date="2012" name="Stand. Genomic Sci.">
        <title>Genome sequence of the orange-pigmented seawater bacterium Owenweeksia hongkongensis type strain (UST20020801(T)).</title>
        <authorList>
            <person name="Riedel T."/>
            <person name="Held B."/>
            <person name="Nolan M."/>
            <person name="Lucas S."/>
            <person name="Lapidus A."/>
            <person name="Tice H."/>
            <person name="Del Rio T.G."/>
            <person name="Cheng J.F."/>
            <person name="Han C."/>
            <person name="Tapia R."/>
            <person name="Goodwin L.A."/>
            <person name="Pitluck S."/>
            <person name="Liolios K."/>
            <person name="Mavromatis K."/>
            <person name="Pagani I."/>
            <person name="Ivanova N."/>
            <person name="Mikhailova N."/>
            <person name="Pati A."/>
            <person name="Chen A."/>
            <person name="Palaniappan K."/>
            <person name="Rohde M."/>
            <person name="Tindall B.J."/>
            <person name="Detter J.C."/>
            <person name="Goker M."/>
            <person name="Woyke T."/>
            <person name="Bristow J."/>
            <person name="Eisen J.A."/>
            <person name="Markowitz V."/>
            <person name="Hugenholtz P."/>
            <person name="Klenk H.P."/>
            <person name="Kyrpides N.C."/>
        </authorList>
    </citation>
    <scope>NUCLEOTIDE SEQUENCE</scope>
    <source>
        <strain evidence="6">DSM 17368 / JCM 12287 / NRRL B-23963</strain>
    </source>
</reference>
<dbReference type="Pfam" id="PF01103">
    <property type="entry name" value="Omp85"/>
    <property type="match status" value="1"/>
</dbReference>
<proteinExistence type="predicted"/>
<dbReference type="AlphaFoldDB" id="G8R411"/>
<dbReference type="Proteomes" id="UP000005631">
    <property type="component" value="Chromosome"/>
</dbReference>